<sequence length="313" mass="36796">MDKIILGVHGLLNKNAKEIIQTWWKSAIEEGLEKTCGYDEGINFQMVYWADLLHKYPLHNDEAYYFDELYDDEPYYYLEKENFPRYADSLIKRMGLLGQNAVRKCVNLIQQYDPVSFWAANKLFRDMAYYYNDEVEIYDRKGQKRPLRKILMRELIDALSVHAKEGKEIIVIGHSMGSIICYDVLRNIRSFLPDINIKCFITMGSPLTYAITYKHPFLELTDGHFRNKPRTPSAVQSWYNFSDPRDVACYRLKLGPLYGPNHQGVQVVDQLVFSDYGIFNKKLGKYHHNPHKSYGYLRCPEFSELIYKCLDKS</sequence>
<dbReference type="SUPFAM" id="SSF53474">
    <property type="entry name" value="alpha/beta-Hydrolases"/>
    <property type="match status" value="1"/>
</dbReference>
<evidence type="ECO:0000313" key="2">
    <source>
        <dbReference type="Proteomes" id="UP000636949"/>
    </source>
</evidence>
<evidence type="ECO:0008006" key="3">
    <source>
        <dbReference type="Google" id="ProtNLM"/>
    </source>
</evidence>
<reference evidence="1" key="1">
    <citation type="journal article" date="2014" name="Int. J. Syst. Evol. Microbiol.">
        <title>Complete genome sequence of Corynebacterium casei LMG S-19264T (=DSM 44701T), isolated from a smear-ripened cheese.</title>
        <authorList>
            <consortium name="US DOE Joint Genome Institute (JGI-PGF)"/>
            <person name="Walter F."/>
            <person name="Albersmeier A."/>
            <person name="Kalinowski J."/>
            <person name="Ruckert C."/>
        </authorList>
    </citation>
    <scope>NUCLEOTIDE SEQUENCE</scope>
    <source>
        <strain evidence="1">CGMCC 1.15758</strain>
    </source>
</reference>
<keyword evidence="2" id="KW-1185">Reference proteome</keyword>
<accession>A0A8J2Z3G5</accession>
<protein>
    <recommendedName>
        <fullName evidence="3">Alpha/beta hydrolase</fullName>
    </recommendedName>
</protein>
<dbReference type="InterPro" id="IPR003386">
    <property type="entry name" value="LACT/PDAT_acylTrfase"/>
</dbReference>
<reference evidence="1" key="2">
    <citation type="submission" date="2020-09" db="EMBL/GenBank/DDBJ databases">
        <authorList>
            <person name="Sun Q."/>
            <person name="Zhou Y."/>
        </authorList>
    </citation>
    <scope>NUCLEOTIDE SEQUENCE</scope>
    <source>
        <strain evidence="1">CGMCC 1.15758</strain>
    </source>
</reference>
<proteinExistence type="predicted"/>
<organism evidence="1 2">
    <name type="scientific">Cysteiniphilum litorale</name>
    <dbReference type="NCBI Taxonomy" id="2056700"/>
    <lineage>
        <taxon>Bacteria</taxon>
        <taxon>Pseudomonadati</taxon>
        <taxon>Pseudomonadota</taxon>
        <taxon>Gammaproteobacteria</taxon>
        <taxon>Thiotrichales</taxon>
        <taxon>Fastidiosibacteraceae</taxon>
        <taxon>Cysteiniphilum</taxon>
    </lineage>
</organism>
<evidence type="ECO:0000313" key="1">
    <source>
        <dbReference type="EMBL" id="GGF94305.1"/>
    </source>
</evidence>
<dbReference type="Pfam" id="PF02450">
    <property type="entry name" value="LCAT"/>
    <property type="match status" value="1"/>
</dbReference>
<dbReference type="EMBL" id="BMJS01000007">
    <property type="protein sequence ID" value="GGF94305.1"/>
    <property type="molecule type" value="Genomic_DNA"/>
</dbReference>
<dbReference type="GO" id="GO:0008374">
    <property type="term" value="F:O-acyltransferase activity"/>
    <property type="evidence" value="ECO:0007669"/>
    <property type="project" value="InterPro"/>
</dbReference>
<dbReference type="InterPro" id="IPR029058">
    <property type="entry name" value="AB_hydrolase_fold"/>
</dbReference>
<comment type="caution">
    <text evidence="1">The sequence shown here is derived from an EMBL/GenBank/DDBJ whole genome shotgun (WGS) entry which is preliminary data.</text>
</comment>
<name>A0A8J2Z3G5_9GAMM</name>
<dbReference type="AlphaFoldDB" id="A0A8J2Z3G5"/>
<dbReference type="Proteomes" id="UP000636949">
    <property type="component" value="Unassembled WGS sequence"/>
</dbReference>
<dbReference type="GO" id="GO:0006629">
    <property type="term" value="P:lipid metabolic process"/>
    <property type="evidence" value="ECO:0007669"/>
    <property type="project" value="InterPro"/>
</dbReference>
<dbReference type="RefSeq" id="WP_117001901.1">
    <property type="nucleotide sequence ID" value="NZ_BMJS01000007.1"/>
</dbReference>
<dbReference type="OrthoDB" id="1114329at2"/>
<gene>
    <name evidence="1" type="ORF">GCM10010995_09430</name>
</gene>
<dbReference type="Gene3D" id="3.40.50.1820">
    <property type="entry name" value="alpha/beta hydrolase"/>
    <property type="match status" value="1"/>
</dbReference>